<keyword evidence="6" id="KW-0067">ATP-binding</keyword>
<proteinExistence type="predicted"/>
<dbReference type="AlphaFoldDB" id="A0A939PKD9"/>
<keyword evidence="5 8" id="KW-0418">Kinase</keyword>
<dbReference type="GO" id="GO:0004674">
    <property type="term" value="F:protein serine/threonine kinase activity"/>
    <property type="evidence" value="ECO:0007669"/>
    <property type="project" value="UniProtKB-KW"/>
</dbReference>
<dbReference type="PROSITE" id="PS50011">
    <property type="entry name" value="PROTEIN_KINASE_DOM"/>
    <property type="match status" value="1"/>
</dbReference>
<evidence type="ECO:0000256" key="5">
    <source>
        <dbReference type="ARBA" id="ARBA00022777"/>
    </source>
</evidence>
<dbReference type="RefSeq" id="WP_208259362.1">
    <property type="nucleotide sequence ID" value="NZ_JAGEOJ010000013.1"/>
</dbReference>
<keyword evidence="3" id="KW-0808">Transferase</keyword>
<comment type="caution">
    <text evidence="8">The sequence shown here is derived from an EMBL/GenBank/DDBJ whole genome shotgun (WGS) entry which is preliminary data.</text>
</comment>
<dbReference type="EC" id="2.7.11.1" evidence="1"/>
<evidence type="ECO:0000256" key="6">
    <source>
        <dbReference type="ARBA" id="ARBA00022840"/>
    </source>
</evidence>
<dbReference type="EMBL" id="JAGEOJ010000013">
    <property type="protein sequence ID" value="MBO2451469.1"/>
    <property type="molecule type" value="Genomic_DNA"/>
</dbReference>
<dbReference type="Gene3D" id="1.10.510.10">
    <property type="entry name" value="Transferase(Phosphotransferase) domain 1"/>
    <property type="match status" value="1"/>
</dbReference>
<dbReference type="SUPFAM" id="SSF56112">
    <property type="entry name" value="Protein kinase-like (PK-like)"/>
    <property type="match status" value="1"/>
</dbReference>
<dbReference type="GO" id="GO:0005524">
    <property type="term" value="F:ATP binding"/>
    <property type="evidence" value="ECO:0007669"/>
    <property type="project" value="UniProtKB-KW"/>
</dbReference>
<name>A0A939PKD9_9ACTN</name>
<evidence type="ECO:0000313" key="9">
    <source>
        <dbReference type="Proteomes" id="UP000669179"/>
    </source>
</evidence>
<dbReference type="CDD" id="cd14014">
    <property type="entry name" value="STKc_PknB_like"/>
    <property type="match status" value="1"/>
</dbReference>
<reference evidence="8" key="1">
    <citation type="submission" date="2021-03" db="EMBL/GenBank/DDBJ databases">
        <authorList>
            <person name="Kanchanasin P."/>
            <person name="Saeng-In P."/>
            <person name="Phongsopitanun W."/>
            <person name="Yuki M."/>
            <person name="Kudo T."/>
            <person name="Ohkuma M."/>
            <person name="Tanasupawat S."/>
        </authorList>
    </citation>
    <scope>NUCLEOTIDE SEQUENCE</scope>
    <source>
        <strain evidence="8">GKU 128</strain>
    </source>
</reference>
<dbReference type="Pfam" id="PF00069">
    <property type="entry name" value="Pkinase"/>
    <property type="match status" value="1"/>
</dbReference>
<keyword evidence="2 8" id="KW-0723">Serine/threonine-protein kinase</keyword>
<dbReference type="InterPro" id="IPR008271">
    <property type="entry name" value="Ser/Thr_kinase_AS"/>
</dbReference>
<evidence type="ECO:0000259" key="7">
    <source>
        <dbReference type="PROSITE" id="PS50011"/>
    </source>
</evidence>
<evidence type="ECO:0000256" key="4">
    <source>
        <dbReference type="ARBA" id="ARBA00022741"/>
    </source>
</evidence>
<protein>
    <recommendedName>
        <fullName evidence="1">non-specific serine/threonine protein kinase</fullName>
        <ecNumber evidence="1">2.7.11.1</ecNumber>
    </recommendedName>
</protein>
<feature type="domain" description="Protein kinase" evidence="7">
    <location>
        <begin position="9"/>
        <end position="259"/>
    </location>
</feature>
<organism evidence="8 9">
    <name type="scientific">Actinomadura barringtoniae</name>
    <dbReference type="NCBI Taxonomy" id="1427535"/>
    <lineage>
        <taxon>Bacteria</taxon>
        <taxon>Bacillati</taxon>
        <taxon>Actinomycetota</taxon>
        <taxon>Actinomycetes</taxon>
        <taxon>Streptosporangiales</taxon>
        <taxon>Thermomonosporaceae</taxon>
        <taxon>Actinomadura</taxon>
    </lineage>
</organism>
<evidence type="ECO:0000256" key="2">
    <source>
        <dbReference type="ARBA" id="ARBA00022527"/>
    </source>
</evidence>
<keyword evidence="9" id="KW-1185">Reference proteome</keyword>
<accession>A0A939PKD9</accession>
<gene>
    <name evidence="8" type="ORF">J4573_30565</name>
</gene>
<keyword evidence="4" id="KW-0547">Nucleotide-binding</keyword>
<dbReference type="PANTHER" id="PTHR43289:SF6">
    <property type="entry name" value="SERINE_THREONINE-PROTEIN KINASE NEKL-3"/>
    <property type="match status" value="1"/>
</dbReference>
<dbReference type="PROSITE" id="PS00108">
    <property type="entry name" value="PROTEIN_KINASE_ST"/>
    <property type="match status" value="1"/>
</dbReference>
<dbReference type="InterPro" id="IPR011009">
    <property type="entry name" value="Kinase-like_dom_sf"/>
</dbReference>
<evidence type="ECO:0000256" key="1">
    <source>
        <dbReference type="ARBA" id="ARBA00012513"/>
    </source>
</evidence>
<evidence type="ECO:0000256" key="3">
    <source>
        <dbReference type="ARBA" id="ARBA00022679"/>
    </source>
</evidence>
<evidence type="ECO:0000313" key="8">
    <source>
        <dbReference type="EMBL" id="MBO2451469.1"/>
    </source>
</evidence>
<dbReference type="Proteomes" id="UP000669179">
    <property type="component" value="Unassembled WGS sequence"/>
</dbReference>
<dbReference type="PANTHER" id="PTHR43289">
    <property type="entry name" value="MITOGEN-ACTIVATED PROTEIN KINASE KINASE KINASE 20-RELATED"/>
    <property type="match status" value="1"/>
</dbReference>
<dbReference type="InterPro" id="IPR000719">
    <property type="entry name" value="Prot_kinase_dom"/>
</dbReference>
<sequence>MAEWRIPEFQEVRSLGSGAQGRVVLARHRESGTPVAIKYLLGADERDRERLRHEARMLGQADSPHIARLFRLVEVPEGAAIVMEAVDGVSLKEILERYGALGPEASLAVLKGSLLGLAAAHALGVVHRDYKPANVVVPANGCSKLIDFGIATPTGEAGGAGTPVYMAPEQWSRQPATPATDVYAATCVFVECVTGRRPFQGDGQAALMNAHLNAPVPTDGVPEPLRELVAAGLAKDPAERPAGAAAFVQGLEQVARETYGPDWETRGIRRLAGAAVALAALFPLAGLAVPGAAGVAGAAGAAGETAAAGGAKALLATTAGKIVVGGAAVVVVTGGAVAVQQTVKAEPKPRPTPTRSVVLAAAVSQCPVTGPTGENQTPKGTPVPVRLPSQVKLPQGAAVYQFGKGEHLIGPAGQRCSQSSGNGGGGSEIGGSGRYVRRSFPFTLGSIATGTCYYFPEAPQTRECVKADALPRRQSFPSGVPGVRAMVAGEAADKPTPMPPSPYVAVTVATMDAKGVPSSISCVMPWARASTCTAALTYWYVEAMSDTHITKAALDVAAQRIAAGVAAARH</sequence>